<gene>
    <name evidence="15" type="primary">Cd80</name>
</gene>
<reference evidence="15" key="1">
    <citation type="submission" date="2025-08" db="UniProtKB">
        <authorList>
            <consortium name="RefSeq"/>
        </authorList>
    </citation>
    <scope>IDENTIFICATION</scope>
</reference>
<dbReference type="Pfam" id="PF08205">
    <property type="entry name" value="C2-set_2"/>
    <property type="match status" value="1"/>
</dbReference>
<dbReference type="GO" id="GO:0042130">
    <property type="term" value="P:negative regulation of T cell proliferation"/>
    <property type="evidence" value="ECO:0007669"/>
    <property type="project" value="TreeGrafter"/>
</dbReference>
<dbReference type="GO" id="GO:0009897">
    <property type="term" value="C:external side of plasma membrane"/>
    <property type="evidence" value="ECO:0007669"/>
    <property type="project" value="TreeGrafter"/>
</dbReference>
<dbReference type="FunFam" id="2.60.40.10:FF:001077">
    <property type="entry name" value="T-lymphocyte activation antigen CD80"/>
    <property type="match status" value="1"/>
</dbReference>
<keyword evidence="7" id="KW-1015">Disulfide bond</keyword>
<evidence type="ECO:0000313" key="15">
    <source>
        <dbReference type="RefSeq" id="XP_023573385.1"/>
    </source>
</evidence>
<dbReference type="InterPro" id="IPR007110">
    <property type="entry name" value="Ig-like_dom"/>
</dbReference>
<dbReference type="GeneID" id="101575707"/>
<keyword evidence="3" id="KW-0812">Transmembrane</keyword>
<dbReference type="AlphaFoldDB" id="A0A6P6EM21"/>
<evidence type="ECO:0000256" key="11">
    <source>
        <dbReference type="ARBA" id="ARBA00074080"/>
    </source>
</evidence>
<dbReference type="InterPro" id="IPR013783">
    <property type="entry name" value="Ig-like_fold"/>
</dbReference>
<feature type="domain" description="Ig-like" evidence="13">
    <location>
        <begin position="165"/>
        <end position="250"/>
    </location>
</feature>
<evidence type="ECO:0000256" key="3">
    <source>
        <dbReference type="ARBA" id="ARBA00022692"/>
    </source>
</evidence>
<evidence type="ECO:0000256" key="5">
    <source>
        <dbReference type="ARBA" id="ARBA00022989"/>
    </source>
</evidence>
<evidence type="ECO:0000256" key="4">
    <source>
        <dbReference type="ARBA" id="ARBA00022729"/>
    </source>
</evidence>
<dbReference type="GO" id="GO:0042102">
    <property type="term" value="P:positive regulation of T cell proliferation"/>
    <property type="evidence" value="ECO:0007669"/>
    <property type="project" value="TreeGrafter"/>
</dbReference>
<evidence type="ECO:0000313" key="14">
    <source>
        <dbReference type="Proteomes" id="UP000515203"/>
    </source>
</evidence>
<evidence type="ECO:0000256" key="8">
    <source>
        <dbReference type="ARBA" id="ARBA00023170"/>
    </source>
</evidence>
<dbReference type="Gene3D" id="2.60.40.10">
    <property type="entry name" value="Immunoglobulins"/>
    <property type="match status" value="2"/>
</dbReference>
<dbReference type="InParanoid" id="A0A6P6EM21"/>
<sequence>MVLGDTAAPFGSTLLVSLSCPKHLPIMGHTLRQGTSVLTFFRLLVLAGLLCFIAGRQVTKGVREVVTLSCEYNISVNELDRARVYWQKDKQMVLSIVAGTVKVWDEYKNRTILDIPNKLSLVILTLRLSDRGTYTCVVQQPEKGMFKLQHLSSVTLSLTADFLTPSITDLGNISTDTKRILCSTSGGFPKPHLSWLEDGKEINTDYPAVSQDPQTELFTVSSELHFNMTSNHSFQCLVKYGNTEVSETFTWQKRKQHCPRDPPWRI</sequence>
<dbReference type="CTD" id="941"/>
<name>A0A6P6EM21_OCTDE</name>
<evidence type="ECO:0000256" key="10">
    <source>
        <dbReference type="ARBA" id="ARBA00023319"/>
    </source>
</evidence>
<dbReference type="PANTHER" id="PTHR25466">
    <property type="entry name" value="T-LYMPHOCYTE ACTIVATION ANTIGEN"/>
    <property type="match status" value="1"/>
</dbReference>
<dbReference type="PANTHER" id="PTHR25466:SF4">
    <property type="entry name" value="T-LYMPHOCYTE ACTIVATION ANTIGEN CD80"/>
    <property type="match status" value="1"/>
</dbReference>
<keyword evidence="8" id="KW-0675">Receptor</keyword>
<keyword evidence="10" id="KW-0393">Immunoglobulin domain</keyword>
<dbReference type="InterPro" id="IPR013106">
    <property type="entry name" value="Ig_V-set"/>
</dbReference>
<keyword evidence="9" id="KW-0325">Glycoprotein</keyword>
<keyword evidence="2" id="KW-1003">Cell membrane</keyword>
<keyword evidence="6" id="KW-0472">Membrane</keyword>
<dbReference type="FunFam" id="2.60.40.10:FF:000910">
    <property type="entry name" value="T-lymphocyte activation antigen CD80"/>
    <property type="match status" value="1"/>
</dbReference>
<dbReference type="InterPro" id="IPR013162">
    <property type="entry name" value="CD80_C2-set"/>
</dbReference>
<proteinExistence type="predicted"/>
<dbReference type="GO" id="GO:0031295">
    <property type="term" value="P:T cell costimulation"/>
    <property type="evidence" value="ECO:0007669"/>
    <property type="project" value="TreeGrafter"/>
</dbReference>
<dbReference type="OrthoDB" id="9904387at2759"/>
<dbReference type="Pfam" id="PF07686">
    <property type="entry name" value="V-set"/>
    <property type="match status" value="1"/>
</dbReference>
<dbReference type="FunCoup" id="A0A6P6EM21">
    <property type="interactions" value="174"/>
</dbReference>
<dbReference type="InterPro" id="IPR003599">
    <property type="entry name" value="Ig_sub"/>
</dbReference>
<keyword evidence="5" id="KW-1133">Transmembrane helix</keyword>
<dbReference type="SMART" id="SM00409">
    <property type="entry name" value="IG"/>
    <property type="match status" value="1"/>
</dbReference>
<feature type="domain" description="Ig-like" evidence="13">
    <location>
        <begin position="21"/>
        <end position="152"/>
    </location>
</feature>
<dbReference type="InterPro" id="IPR036179">
    <property type="entry name" value="Ig-like_dom_sf"/>
</dbReference>
<protein>
    <recommendedName>
        <fullName evidence="11">T-lymphocyte activation antigen CD80</fullName>
    </recommendedName>
    <alternativeName>
        <fullName evidence="12">Activation B7-1 antigen</fullName>
    </alternativeName>
</protein>
<evidence type="ECO:0000256" key="12">
    <source>
        <dbReference type="ARBA" id="ARBA00079216"/>
    </source>
</evidence>
<organism evidence="14 15">
    <name type="scientific">Octodon degus</name>
    <name type="common">Degu</name>
    <name type="synonym">Sciurus degus</name>
    <dbReference type="NCBI Taxonomy" id="10160"/>
    <lineage>
        <taxon>Eukaryota</taxon>
        <taxon>Metazoa</taxon>
        <taxon>Chordata</taxon>
        <taxon>Craniata</taxon>
        <taxon>Vertebrata</taxon>
        <taxon>Euteleostomi</taxon>
        <taxon>Mammalia</taxon>
        <taxon>Eutheria</taxon>
        <taxon>Euarchontoglires</taxon>
        <taxon>Glires</taxon>
        <taxon>Rodentia</taxon>
        <taxon>Hystricomorpha</taxon>
        <taxon>Octodontidae</taxon>
        <taxon>Octodon</taxon>
    </lineage>
</organism>
<keyword evidence="4" id="KW-0732">Signal</keyword>
<keyword evidence="14" id="KW-1185">Reference proteome</keyword>
<evidence type="ECO:0000256" key="7">
    <source>
        <dbReference type="ARBA" id="ARBA00023157"/>
    </source>
</evidence>
<dbReference type="GO" id="GO:0006955">
    <property type="term" value="P:immune response"/>
    <property type="evidence" value="ECO:0007669"/>
    <property type="project" value="TreeGrafter"/>
</dbReference>
<dbReference type="GO" id="GO:0071222">
    <property type="term" value="P:cellular response to lipopolysaccharide"/>
    <property type="evidence" value="ECO:0007669"/>
    <property type="project" value="TreeGrafter"/>
</dbReference>
<evidence type="ECO:0000256" key="2">
    <source>
        <dbReference type="ARBA" id="ARBA00022475"/>
    </source>
</evidence>
<accession>A0A6P6EM21</accession>
<dbReference type="PROSITE" id="PS50835">
    <property type="entry name" value="IG_LIKE"/>
    <property type="match status" value="2"/>
</dbReference>
<dbReference type="GO" id="GO:0007166">
    <property type="term" value="P:cell surface receptor signaling pathway"/>
    <property type="evidence" value="ECO:0007669"/>
    <property type="project" value="TreeGrafter"/>
</dbReference>
<evidence type="ECO:0000256" key="9">
    <source>
        <dbReference type="ARBA" id="ARBA00023180"/>
    </source>
</evidence>
<evidence type="ECO:0000256" key="6">
    <source>
        <dbReference type="ARBA" id="ARBA00023136"/>
    </source>
</evidence>
<dbReference type="Proteomes" id="UP000515203">
    <property type="component" value="Unplaced"/>
</dbReference>
<dbReference type="InterPro" id="IPR051713">
    <property type="entry name" value="T-cell_Activation_Regulation"/>
</dbReference>
<dbReference type="RefSeq" id="XP_023573385.1">
    <property type="nucleotide sequence ID" value="XM_023717617.1"/>
</dbReference>
<evidence type="ECO:0000256" key="1">
    <source>
        <dbReference type="ARBA" id="ARBA00004251"/>
    </source>
</evidence>
<evidence type="ECO:0000259" key="13">
    <source>
        <dbReference type="PROSITE" id="PS50835"/>
    </source>
</evidence>
<dbReference type="SUPFAM" id="SSF48726">
    <property type="entry name" value="Immunoglobulin"/>
    <property type="match status" value="2"/>
</dbReference>
<comment type="subcellular location">
    <subcellularLocation>
        <location evidence="1">Cell membrane</location>
        <topology evidence="1">Single-pass type I membrane protein</topology>
    </subcellularLocation>
</comment>